<keyword evidence="3 8" id="KW-0812">Transmembrane</keyword>
<feature type="transmembrane region" description="Helical" evidence="8">
    <location>
        <begin position="12"/>
        <end position="34"/>
    </location>
</feature>
<dbReference type="Pfam" id="PF02600">
    <property type="entry name" value="DsbB"/>
    <property type="match status" value="1"/>
</dbReference>
<accession>A0A2A5WBY4</accession>
<evidence type="ECO:0000256" key="5">
    <source>
        <dbReference type="ARBA" id="ARBA00022989"/>
    </source>
</evidence>
<sequence length="177" mass="19666">MKQFYEYGQSIYFWLAGIAYLLLMEAIALYYQYALGFYPCALCVQVRAWVVGAMIAATVSVVFRSNLWVRFLGLTLVITFIAGGLHTSWYAWGVENGTVISSCTMGAGFPVFMPLDQWIPFFFGANGPCGQSPDMWFGLSMVETLLVTLGIPLVLLLGQWILHLPHAIVSAVRFAKS</sequence>
<dbReference type="AlphaFoldDB" id="A0A2A5WBY4"/>
<name>A0A2A5WBY4_9GAMM</name>
<evidence type="ECO:0000256" key="3">
    <source>
        <dbReference type="ARBA" id="ARBA00022692"/>
    </source>
</evidence>
<evidence type="ECO:0000256" key="7">
    <source>
        <dbReference type="ARBA" id="ARBA00023284"/>
    </source>
</evidence>
<keyword evidence="4" id="KW-0813">Transport</keyword>
<organism evidence="9 10">
    <name type="scientific">OM182 bacterium MED-G28</name>
    <dbReference type="NCBI Taxonomy" id="1986256"/>
    <lineage>
        <taxon>Bacteria</taxon>
        <taxon>Pseudomonadati</taxon>
        <taxon>Pseudomonadota</taxon>
        <taxon>Gammaproteobacteria</taxon>
        <taxon>OMG group</taxon>
        <taxon>OM182 clade</taxon>
    </lineage>
</organism>
<dbReference type="GO" id="GO:0005886">
    <property type="term" value="C:plasma membrane"/>
    <property type="evidence" value="ECO:0007669"/>
    <property type="project" value="UniProtKB-SubCell"/>
</dbReference>
<evidence type="ECO:0000256" key="4">
    <source>
        <dbReference type="ARBA" id="ARBA00022982"/>
    </source>
</evidence>
<keyword evidence="4" id="KW-0249">Electron transport</keyword>
<gene>
    <name evidence="9" type="ORF">CNF02_07285</name>
</gene>
<keyword evidence="6 8" id="KW-0472">Membrane</keyword>
<keyword evidence="2" id="KW-1003">Cell membrane</keyword>
<evidence type="ECO:0000256" key="1">
    <source>
        <dbReference type="ARBA" id="ARBA00004651"/>
    </source>
</evidence>
<feature type="transmembrane region" description="Helical" evidence="8">
    <location>
        <begin position="46"/>
        <end position="64"/>
    </location>
</feature>
<evidence type="ECO:0000256" key="6">
    <source>
        <dbReference type="ARBA" id="ARBA00023136"/>
    </source>
</evidence>
<dbReference type="PANTHER" id="PTHR36570">
    <property type="entry name" value="DISULFIDE BOND FORMATION PROTEIN B"/>
    <property type="match status" value="1"/>
</dbReference>
<dbReference type="Gene3D" id="1.20.1550.10">
    <property type="entry name" value="DsbB-like"/>
    <property type="match status" value="1"/>
</dbReference>
<dbReference type="Proteomes" id="UP000219329">
    <property type="component" value="Unassembled WGS sequence"/>
</dbReference>
<dbReference type="PANTHER" id="PTHR36570:SF3">
    <property type="entry name" value="DISULFIDE BOND FORMATION PROTEIN B"/>
    <property type="match status" value="1"/>
</dbReference>
<dbReference type="InterPro" id="IPR050183">
    <property type="entry name" value="DsbB"/>
</dbReference>
<comment type="caution">
    <text evidence="9">The sequence shown here is derived from an EMBL/GenBank/DDBJ whole genome shotgun (WGS) entry which is preliminary data.</text>
</comment>
<evidence type="ECO:0008006" key="11">
    <source>
        <dbReference type="Google" id="ProtNLM"/>
    </source>
</evidence>
<evidence type="ECO:0000313" key="9">
    <source>
        <dbReference type="EMBL" id="PDH33823.1"/>
    </source>
</evidence>
<reference evidence="9 10" key="1">
    <citation type="submission" date="2017-08" db="EMBL/GenBank/DDBJ databases">
        <title>Fine stratification of microbial communities through a metagenomic profile of the photic zone.</title>
        <authorList>
            <person name="Haro-Moreno J.M."/>
            <person name="Lopez-Perez M."/>
            <person name="De La Torre J."/>
            <person name="Picazo A."/>
            <person name="Camacho A."/>
            <person name="Rodriguez-Valera F."/>
        </authorList>
    </citation>
    <scope>NUCLEOTIDE SEQUENCE [LARGE SCALE GENOMIC DNA]</scope>
    <source>
        <strain evidence="9">MED-G28</strain>
    </source>
</reference>
<proteinExistence type="predicted"/>
<dbReference type="EMBL" id="NTJZ01000006">
    <property type="protein sequence ID" value="PDH33823.1"/>
    <property type="molecule type" value="Genomic_DNA"/>
</dbReference>
<dbReference type="InterPro" id="IPR003752">
    <property type="entry name" value="DiS_bond_form_DsbB/BdbC"/>
</dbReference>
<evidence type="ECO:0000256" key="2">
    <source>
        <dbReference type="ARBA" id="ARBA00022475"/>
    </source>
</evidence>
<keyword evidence="7" id="KW-0676">Redox-active center</keyword>
<evidence type="ECO:0000256" key="8">
    <source>
        <dbReference type="SAM" id="Phobius"/>
    </source>
</evidence>
<evidence type="ECO:0000313" key="10">
    <source>
        <dbReference type="Proteomes" id="UP000219329"/>
    </source>
</evidence>
<comment type="subcellular location">
    <subcellularLocation>
        <location evidence="1">Cell membrane</location>
        <topology evidence="1">Multi-pass membrane protein</topology>
    </subcellularLocation>
</comment>
<dbReference type="GO" id="GO:0015035">
    <property type="term" value="F:protein-disulfide reductase activity"/>
    <property type="evidence" value="ECO:0007669"/>
    <property type="project" value="InterPro"/>
</dbReference>
<dbReference type="SUPFAM" id="SSF158442">
    <property type="entry name" value="DsbB-like"/>
    <property type="match status" value="1"/>
</dbReference>
<feature type="transmembrane region" description="Helical" evidence="8">
    <location>
        <begin position="136"/>
        <end position="162"/>
    </location>
</feature>
<feature type="transmembrane region" description="Helical" evidence="8">
    <location>
        <begin position="71"/>
        <end position="92"/>
    </location>
</feature>
<dbReference type="GO" id="GO:0006457">
    <property type="term" value="P:protein folding"/>
    <property type="evidence" value="ECO:0007669"/>
    <property type="project" value="InterPro"/>
</dbReference>
<keyword evidence="5 8" id="KW-1133">Transmembrane helix</keyword>
<dbReference type="InterPro" id="IPR023380">
    <property type="entry name" value="DsbB-like_sf"/>
</dbReference>
<protein>
    <recommendedName>
        <fullName evidence="11">Disulfide bond formation protein B</fullName>
    </recommendedName>
</protein>